<evidence type="ECO:0000313" key="2">
    <source>
        <dbReference type="EMBL" id="KAI5448215.1"/>
    </source>
</evidence>
<feature type="compositionally biased region" description="Polar residues" evidence="1">
    <location>
        <begin position="26"/>
        <end position="38"/>
    </location>
</feature>
<dbReference type="OrthoDB" id="9514740at2759"/>
<gene>
    <name evidence="2" type="ORF">KIW84_015585</name>
</gene>
<dbReference type="AlphaFoldDB" id="A0A9D5H0M3"/>
<dbReference type="Proteomes" id="UP001058974">
    <property type="component" value="Chromosome 1"/>
</dbReference>
<reference evidence="2 3" key="1">
    <citation type="journal article" date="2022" name="Nat. Genet.">
        <title>Improved pea reference genome and pan-genome highlight genomic features and evolutionary characteristics.</title>
        <authorList>
            <person name="Yang T."/>
            <person name="Liu R."/>
            <person name="Luo Y."/>
            <person name="Hu S."/>
            <person name="Wang D."/>
            <person name="Wang C."/>
            <person name="Pandey M.K."/>
            <person name="Ge S."/>
            <person name="Xu Q."/>
            <person name="Li N."/>
            <person name="Li G."/>
            <person name="Huang Y."/>
            <person name="Saxena R.K."/>
            <person name="Ji Y."/>
            <person name="Li M."/>
            <person name="Yan X."/>
            <person name="He Y."/>
            <person name="Liu Y."/>
            <person name="Wang X."/>
            <person name="Xiang C."/>
            <person name="Varshney R.K."/>
            <person name="Ding H."/>
            <person name="Gao S."/>
            <person name="Zong X."/>
        </authorList>
    </citation>
    <scope>NUCLEOTIDE SEQUENCE [LARGE SCALE GENOMIC DNA]</scope>
    <source>
        <strain evidence="2 3">cv. Zhongwan 6</strain>
    </source>
</reference>
<dbReference type="PANTHER" id="PTHR31681:SF29">
    <property type="entry name" value="C2H2-LIKE ZINC FINGER PROTEIN"/>
    <property type="match status" value="1"/>
</dbReference>
<comment type="caution">
    <text evidence="2">The sequence shown here is derived from an EMBL/GenBank/DDBJ whole genome shotgun (WGS) entry which is preliminary data.</text>
</comment>
<organism evidence="2 3">
    <name type="scientific">Pisum sativum</name>
    <name type="common">Garden pea</name>
    <name type="synonym">Lathyrus oleraceus</name>
    <dbReference type="NCBI Taxonomy" id="3888"/>
    <lineage>
        <taxon>Eukaryota</taxon>
        <taxon>Viridiplantae</taxon>
        <taxon>Streptophyta</taxon>
        <taxon>Embryophyta</taxon>
        <taxon>Tracheophyta</taxon>
        <taxon>Spermatophyta</taxon>
        <taxon>Magnoliopsida</taxon>
        <taxon>eudicotyledons</taxon>
        <taxon>Gunneridae</taxon>
        <taxon>Pentapetalae</taxon>
        <taxon>rosids</taxon>
        <taxon>fabids</taxon>
        <taxon>Fabales</taxon>
        <taxon>Fabaceae</taxon>
        <taxon>Papilionoideae</taxon>
        <taxon>50 kb inversion clade</taxon>
        <taxon>NPAAA clade</taxon>
        <taxon>Hologalegina</taxon>
        <taxon>IRL clade</taxon>
        <taxon>Fabeae</taxon>
        <taxon>Lathyrus</taxon>
    </lineage>
</organism>
<name>A0A9D5H0M3_PEA</name>
<accession>A0A9D5H0M3</accession>
<keyword evidence="3" id="KW-1185">Reference proteome</keyword>
<dbReference type="SUPFAM" id="SSF56399">
    <property type="entry name" value="ADP-ribosylation"/>
    <property type="match status" value="1"/>
</dbReference>
<dbReference type="Gramene" id="PSAT_LOCUS3894_t1">
    <property type="protein sequence ID" value="CAL5183324.1"/>
    <property type="gene ID" value="PSAT_LOCUS3894"/>
</dbReference>
<sequence length="371" mass="41866">MLGICVSFKRKLQCKPEAKQVHEPKTSWQQNGNTTANNEKTKSGLLEYSNIIQGSKRYLKKSLSLNPKSEGMMIDISDPINHEILDDDSDLEGCYRSITRASSTSSRLSNRVYYNEENVLSNTRSLVHMDGPSMLKCYNYGDKLNSHNTVEAHHITEHSVTEIEEESSRQIVETICGRGRSLVSSELWEIDCMLKVHNKPKTLACFDKCREMVKIKANTSKNHPRCLADGNELLMFHGTNIACSLGTNSCYSLCNLDYCGVCQILRNGFSANKEFQGVSGVFTSSTRGKALDSVMIFDESECTRKSVIVCRVIAGRVHYHFEEIHEDFESKFDSLAKKVSDHSDIEELYSLNPKALLPCFVVIYKQQTVNI</sequence>
<evidence type="ECO:0000313" key="3">
    <source>
        <dbReference type="Proteomes" id="UP001058974"/>
    </source>
</evidence>
<evidence type="ECO:0000256" key="1">
    <source>
        <dbReference type="SAM" id="MobiDB-lite"/>
    </source>
</evidence>
<feature type="region of interest" description="Disordered" evidence="1">
    <location>
        <begin position="19"/>
        <end position="40"/>
    </location>
</feature>
<dbReference type="EMBL" id="JAMSHJ010000001">
    <property type="protein sequence ID" value="KAI5448215.1"/>
    <property type="molecule type" value="Genomic_DNA"/>
</dbReference>
<proteinExistence type="predicted"/>
<protein>
    <submittedName>
        <fullName evidence="2">Uncharacterized protein</fullName>
    </submittedName>
</protein>
<dbReference type="PANTHER" id="PTHR31681">
    <property type="entry name" value="C2H2-LIKE ZINC FINGER PROTEIN"/>
    <property type="match status" value="1"/>
</dbReference>
<dbReference type="Gramene" id="Psat01G0558500-T1">
    <property type="protein sequence ID" value="KAI5448215.1"/>
    <property type="gene ID" value="KIW84_015585"/>
</dbReference>
<dbReference type="Gene3D" id="3.90.228.10">
    <property type="match status" value="1"/>
</dbReference>